<dbReference type="RefSeq" id="WP_052542553.1">
    <property type="nucleotide sequence ID" value="NZ_JACHBQ010000001.1"/>
</dbReference>
<dbReference type="CDD" id="cd07025">
    <property type="entry name" value="Peptidase_S66"/>
    <property type="match status" value="1"/>
</dbReference>
<dbReference type="GO" id="GO:0008236">
    <property type="term" value="F:serine-type peptidase activity"/>
    <property type="evidence" value="ECO:0007669"/>
    <property type="project" value="UniProtKB-KW"/>
</dbReference>
<evidence type="ECO:0000259" key="8">
    <source>
        <dbReference type="Pfam" id="PF17676"/>
    </source>
</evidence>
<dbReference type="PIRSF" id="PIRSF028757">
    <property type="entry name" value="LD-carboxypeptidase"/>
    <property type="match status" value="1"/>
</dbReference>
<organism evidence="9 10">
    <name type="scientific">Cryobacterium roopkundense</name>
    <dbReference type="NCBI Taxonomy" id="1001240"/>
    <lineage>
        <taxon>Bacteria</taxon>
        <taxon>Bacillati</taxon>
        <taxon>Actinomycetota</taxon>
        <taxon>Actinomycetes</taxon>
        <taxon>Micrococcales</taxon>
        <taxon>Microbacteriaceae</taxon>
        <taxon>Cryobacterium</taxon>
    </lineage>
</organism>
<dbReference type="InterPro" id="IPR027461">
    <property type="entry name" value="Carboxypeptidase_A_C_sf"/>
</dbReference>
<dbReference type="Pfam" id="PF02016">
    <property type="entry name" value="Peptidase_S66"/>
    <property type="match status" value="1"/>
</dbReference>
<proteinExistence type="inferred from homology"/>
<dbReference type="GO" id="GO:0006508">
    <property type="term" value="P:proteolysis"/>
    <property type="evidence" value="ECO:0007669"/>
    <property type="project" value="UniProtKB-KW"/>
</dbReference>
<dbReference type="InterPro" id="IPR040449">
    <property type="entry name" value="Peptidase_S66_N"/>
</dbReference>
<dbReference type="PANTHER" id="PTHR30237">
    <property type="entry name" value="MURAMOYLTETRAPEPTIDE CARBOXYPEPTIDASE"/>
    <property type="match status" value="1"/>
</dbReference>
<comment type="similarity">
    <text evidence="1">Belongs to the peptidase S66 family.</text>
</comment>
<protein>
    <submittedName>
        <fullName evidence="9">Muramoyltetrapeptide carboxypeptidase</fullName>
        <ecNumber evidence="9">3.4.17.13</ecNumber>
    </submittedName>
</protein>
<feature type="active site" description="Nucleophile" evidence="6">
    <location>
        <position position="116"/>
    </location>
</feature>
<dbReference type="InterPro" id="IPR003507">
    <property type="entry name" value="S66_fam"/>
</dbReference>
<dbReference type="InterPro" id="IPR029062">
    <property type="entry name" value="Class_I_gatase-like"/>
</dbReference>
<dbReference type="Pfam" id="PF17676">
    <property type="entry name" value="Peptidase_S66C"/>
    <property type="match status" value="1"/>
</dbReference>
<dbReference type="Gene3D" id="3.50.30.60">
    <property type="entry name" value="LD-carboxypeptidase A C-terminal domain-like"/>
    <property type="match status" value="1"/>
</dbReference>
<evidence type="ECO:0000256" key="6">
    <source>
        <dbReference type="PIRSR" id="PIRSR028757-1"/>
    </source>
</evidence>
<feature type="domain" description="LD-carboxypeptidase C-terminal" evidence="8">
    <location>
        <begin position="181"/>
        <end position="298"/>
    </location>
</feature>
<feature type="active site" description="Charge relay system" evidence="6">
    <location>
        <position position="283"/>
    </location>
</feature>
<evidence type="ECO:0000256" key="5">
    <source>
        <dbReference type="ARBA" id="ARBA00022825"/>
    </source>
</evidence>
<dbReference type="EC" id="3.4.17.13" evidence="9"/>
<dbReference type="GO" id="GO:0106415">
    <property type="term" value="F:muramoyltetrapeptide carboxypeptidase activity"/>
    <property type="evidence" value="ECO:0007669"/>
    <property type="project" value="UniProtKB-EC"/>
</dbReference>
<accession>A0A7W9E6Q5</accession>
<dbReference type="InterPro" id="IPR040921">
    <property type="entry name" value="Peptidase_S66C"/>
</dbReference>
<evidence type="ECO:0000313" key="10">
    <source>
        <dbReference type="Proteomes" id="UP000561726"/>
    </source>
</evidence>
<dbReference type="AlphaFoldDB" id="A0A7W9E6Q5"/>
<keyword evidence="2 9" id="KW-0121">Carboxypeptidase</keyword>
<evidence type="ECO:0000313" key="9">
    <source>
        <dbReference type="EMBL" id="MBB5643300.1"/>
    </source>
</evidence>
<keyword evidence="3" id="KW-0645">Protease</keyword>
<evidence type="ECO:0000259" key="7">
    <source>
        <dbReference type="Pfam" id="PF02016"/>
    </source>
</evidence>
<keyword evidence="4 9" id="KW-0378">Hydrolase</keyword>
<dbReference type="EMBL" id="JACHBQ010000001">
    <property type="protein sequence ID" value="MBB5643300.1"/>
    <property type="molecule type" value="Genomic_DNA"/>
</dbReference>
<dbReference type="OrthoDB" id="9807329at2"/>
<gene>
    <name evidence="9" type="ORF">BJ997_003848</name>
</gene>
<dbReference type="Gene3D" id="3.40.50.10740">
    <property type="entry name" value="Class I glutamine amidotransferase-like"/>
    <property type="match status" value="1"/>
</dbReference>
<evidence type="ECO:0000256" key="3">
    <source>
        <dbReference type="ARBA" id="ARBA00022670"/>
    </source>
</evidence>
<dbReference type="SUPFAM" id="SSF141986">
    <property type="entry name" value="LD-carboxypeptidase A C-terminal domain-like"/>
    <property type="match status" value="1"/>
</dbReference>
<feature type="domain" description="LD-carboxypeptidase N-terminal" evidence="7">
    <location>
        <begin position="16"/>
        <end position="134"/>
    </location>
</feature>
<dbReference type="SUPFAM" id="SSF52317">
    <property type="entry name" value="Class I glutamine amidotransferase-like"/>
    <property type="match status" value="1"/>
</dbReference>
<dbReference type="PANTHER" id="PTHR30237:SF2">
    <property type="entry name" value="MUREIN TETRAPEPTIDE CARBOXYPEPTIDASE"/>
    <property type="match status" value="1"/>
</dbReference>
<dbReference type="Proteomes" id="UP000561726">
    <property type="component" value="Unassembled WGS sequence"/>
</dbReference>
<reference evidence="9 10" key="1">
    <citation type="submission" date="2020-08" db="EMBL/GenBank/DDBJ databases">
        <title>Sequencing the genomes of 1000 actinobacteria strains.</title>
        <authorList>
            <person name="Klenk H.-P."/>
        </authorList>
    </citation>
    <scope>NUCLEOTIDE SEQUENCE [LARGE SCALE GENOMIC DNA]</scope>
    <source>
        <strain evidence="9 10">DSM 21065</strain>
    </source>
</reference>
<evidence type="ECO:0000256" key="1">
    <source>
        <dbReference type="ARBA" id="ARBA00010233"/>
    </source>
</evidence>
<comment type="caution">
    <text evidence="9">The sequence shown here is derived from an EMBL/GenBank/DDBJ whole genome shotgun (WGS) entry which is preliminary data.</text>
</comment>
<evidence type="ECO:0000256" key="4">
    <source>
        <dbReference type="ARBA" id="ARBA00022801"/>
    </source>
</evidence>
<sequence length="311" mass="32583">MTGHPELGPLRPGDRVGLVATSGAPSPHNLAEAVAVLSGWGLVPVLGRHIGDRHPRASYLAGADADRARDLQDAWCDDTLRAVFVVRGGYGAVRVLDLLDPDLLRSARPKPLVGSSDVTAVHEYWAEHLGLATWFTPMAATGAFLDDETARAGVREALFEPFPGRSLGSFEAVTLVPGTATGSLTGGNLSLLSMTLGARGRPTPGIMGRNAGRIALLEDVGEPVYKIDGLLHSLLRSGWFEGLSGIALGSWTDCGEPGEVRALVEEVLVPLGVPLVWQLGFGHGSAALSVPLGVPATLHAGPVPRLELHRP</sequence>
<feature type="active site" description="Charge relay system" evidence="6">
    <location>
        <position position="218"/>
    </location>
</feature>
<evidence type="ECO:0000256" key="2">
    <source>
        <dbReference type="ARBA" id="ARBA00022645"/>
    </source>
</evidence>
<dbReference type="InterPro" id="IPR027478">
    <property type="entry name" value="LdcA_N"/>
</dbReference>
<name>A0A7W9E6Q5_9MICO</name>
<keyword evidence="5" id="KW-0720">Serine protease</keyword>